<sequence>MAFEKILVLSHHRSWRTRGLEAAARLTDIELQIPPQPNNPKSLISAFQGIGPDDVNHPPTGSATAWLAHLDLIKFAVASDFETALIIEDDVDWDISVKEQMKLLSRAIRDFTGTPASDPRPYGLDWDILWFGHCGGPYDRNSPRHEYWDPSVRDGELYTGWMKDYVTSMPEKTRYVQHGAGLVCSFAYAINRKTVTNVLDWSGQGQDEGFDIRLRTGCMNKKINCVSVYPELMHHYEPTANYISEVRQGDGKGQAGAEDALESEMGITANIRDSARCAALWGRPCPAPPGTT</sequence>
<accession>A0AAN8IAL0</accession>
<comment type="caution">
    <text evidence="1">The sequence shown here is derived from an EMBL/GenBank/DDBJ whole genome shotgun (WGS) entry which is preliminary data.</text>
</comment>
<evidence type="ECO:0000313" key="1">
    <source>
        <dbReference type="EMBL" id="KAK5955700.1"/>
    </source>
</evidence>
<evidence type="ECO:0000313" key="2">
    <source>
        <dbReference type="Proteomes" id="UP001316803"/>
    </source>
</evidence>
<dbReference type="AlphaFoldDB" id="A0AAN8IAL0"/>
<dbReference type="EMBL" id="JAKLMC020000006">
    <property type="protein sequence ID" value="KAK5955700.1"/>
    <property type="molecule type" value="Genomic_DNA"/>
</dbReference>
<keyword evidence="2" id="KW-1185">Reference proteome</keyword>
<name>A0AAN8IAL0_9EURO</name>
<protein>
    <recommendedName>
        <fullName evidence="3">Glycosyltransferase family 25 protein</fullName>
    </recommendedName>
</protein>
<reference evidence="1 2" key="1">
    <citation type="submission" date="2022-12" db="EMBL/GenBank/DDBJ databases">
        <title>Genomic features and morphological characterization of a novel Knufia sp. strain isolated from spacecraft assembly facility.</title>
        <authorList>
            <person name="Teixeira M."/>
            <person name="Chander A.M."/>
            <person name="Stajich J.E."/>
            <person name="Venkateswaran K."/>
        </authorList>
    </citation>
    <scope>NUCLEOTIDE SEQUENCE [LARGE SCALE GENOMIC DNA]</scope>
    <source>
        <strain evidence="1 2">FJI-L2-BK-P2</strain>
    </source>
</reference>
<organism evidence="1 2">
    <name type="scientific">Knufia fluminis</name>
    <dbReference type="NCBI Taxonomy" id="191047"/>
    <lineage>
        <taxon>Eukaryota</taxon>
        <taxon>Fungi</taxon>
        <taxon>Dikarya</taxon>
        <taxon>Ascomycota</taxon>
        <taxon>Pezizomycotina</taxon>
        <taxon>Eurotiomycetes</taxon>
        <taxon>Chaetothyriomycetidae</taxon>
        <taxon>Chaetothyriales</taxon>
        <taxon>Trichomeriaceae</taxon>
        <taxon>Knufia</taxon>
    </lineage>
</organism>
<gene>
    <name evidence="1" type="ORF">OHC33_003341</name>
</gene>
<dbReference type="Proteomes" id="UP001316803">
    <property type="component" value="Unassembled WGS sequence"/>
</dbReference>
<proteinExistence type="predicted"/>
<evidence type="ECO:0008006" key="3">
    <source>
        <dbReference type="Google" id="ProtNLM"/>
    </source>
</evidence>